<sequence length="419" mass="47657">MTRNAINEKSNYIWNMIGSVSSSVISTVLLIFAARLLSPESSDLFGIIYSLGQQLFVVGLFQVRDYQATDVREKFDFQVYLETRIVTILLMIGSTFIFAVVSHYTAEKTLIFLILVMSRAVDAFSDVFQGFFQQHERSDLAGKILFFRSIVIMISFYLILLLTGSLLLACLGIFGLNVLLTFLLDFRYMSRHFGHTITWRRRLQAKQIWSVLVTCFPLFFSGFLINYIFNEPKLVIDGLLSSGQLQTGLQRDFNILFMPTFIMSLLLIILRPLITDLSRVWLDKDYRQFYSSFGKLILILLGFGLFVIVAGYLVGTEVLGLLYGVPLTQYKWEFVILLLGGIFNVLASVIGNMMTIFRKQVNFMVVYIVTFIVSKMISTPLITKLGMLGAAYSFLIAMIVFLVLSISVFLLTKKLLNEG</sequence>
<feature type="transmembrane region" description="Helical" evidence="6">
    <location>
        <begin position="295"/>
        <end position="314"/>
    </location>
</feature>
<feature type="transmembrane region" description="Helical" evidence="6">
    <location>
        <begin position="334"/>
        <end position="357"/>
    </location>
</feature>
<feature type="transmembrane region" description="Helical" evidence="6">
    <location>
        <begin position="166"/>
        <end position="186"/>
    </location>
</feature>
<dbReference type="PANTHER" id="PTHR30250:SF11">
    <property type="entry name" value="O-ANTIGEN TRANSPORTER-RELATED"/>
    <property type="match status" value="1"/>
</dbReference>
<evidence type="ECO:0000256" key="5">
    <source>
        <dbReference type="ARBA" id="ARBA00023136"/>
    </source>
</evidence>
<name>A0A380KCD9_9STRE</name>
<comment type="subcellular location">
    <subcellularLocation>
        <location evidence="1">Cell membrane</location>
        <topology evidence="1">Multi-pass membrane protein</topology>
    </subcellularLocation>
</comment>
<dbReference type="PANTHER" id="PTHR30250">
    <property type="entry name" value="PST FAMILY PREDICTED COLANIC ACID TRANSPORTER"/>
    <property type="match status" value="1"/>
</dbReference>
<dbReference type="OrthoDB" id="3246647at2"/>
<evidence type="ECO:0000313" key="7">
    <source>
        <dbReference type="EMBL" id="SUN62745.1"/>
    </source>
</evidence>
<feature type="transmembrane region" description="Helical" evidence="6">
    <location>
        <begin position="84"/>
        <end position="104"/>
    </location>
</feature>
<evidence type="ECO:0000256" key="1">
    <source>
        <dbReference type="ARBA" id="ARBA00004651"/>
    </source>
</evidence>
<feature type="transmembrane region" description="Helical" evidence="6">
    <location>
        <begin position="110"/>
        <end position="128"/>
    </location>
</feature>
<evidence type="ECO:0000256" key="2">
    <source>
        <dbReference type="ARBA" id="ARBA00022475"/>
    </source>
</evidence>
<evidence type="ECO:0000256" key="6">
    <source>
        <dbReference type="SAM" id="Phobius"/>
    </source>
</evidence>
<dbReference type="AlphaFoldDB" id="A0A380KCD9"/>
<keyword evidence="5 6" id="KW-0472">Membrane</keyword>
<proteinExistence type="predicted"/>
<keyword evidence="4 6" id="KW-1133">Transmembrane helix</keyword>
<keyword evidence="3 6" id="KW-0812">Transmembrane</keyword>
<feature type="transmembrane region" description="Helical" evidence="6">
    <location>
        <begin position="364"/>
        <end position="383"/>
    </location>
</feature>
<feature type="transmembrane region" description="Helical" evidence="6">
    <location>
        <begin position="140"/>
        <end position="160"/>
    </location>
</feature>
<feature type="transmembrane region" description="Helical" evidence="6">
    <location>
        <begin position="207"/>
        <end position="229"/>
    </location>
</feature>
<dbReference type="Proteomes" id="UP000254924">
    <property type="component" value="Unassembled WGS sequence"/>
</dbReference>
<organism evidence="7 8">
    <name type="scientific">Streptococcus hyointestinalis</name>
    <dbReference type="NCBI Taxonomy" id="1337"/>
    <lineage>
        <taxon>Bacteria</taxon>
        <taxon>Bacillati</taxon>
        <taxon>Bacillota</taxon>
        <taxon>Bacilli</taxon>
        <taxon>Lactobacillales</taxon>
        <taxon>Streptococcaceae</taxon>
        <taxon>Streptococcus</taxon>
    </lineage>
</organism>
<feature type="transmembrane region" description="Helical" evidence="6">
    <location>
        <begin position="12"/>
        <end position="38"/>
    </location>
</feature>
<feature type="transmembrane region" description="Helical" evidence="6">
    <location>
        <begin position="44"/>
        <end position="63"/>
    </location>
</feature>
<reference evidence="7 8" key="1">
    <citation type="submission" date="2018-06" db="EMBL/GenBank/DDBJ databases">
        <authorList>
            <consortium name="Pathogen Informatics"/>
            <person name="Doyle S."/>
        </authorList>
    </citation>
    <scope>NUCLEOTIDE SEQUENCE [LARGE SCALE GENOMIC DNA]</scope>
    <source>
        <strain evidence="7 8">NCTC12224</strain>
    </source>
</reference>
<evidence type="ECO:0000313" key="8">
    <source>
        <dbReference type="Proteomes" id="UP000254924"/>
    </source>
</evidence>
<dbReference type="InterPro" id="IPR050833">
    <property type="entry name" value="Poly_Biosynth_Transport"/>
</dbReference>
<feature type="transmembrane region" description="Helical" evidence="6">
    <location>
        <begin position="389"/>
        <end position="411"/>
    </location>
</feature>
<evidence type="ECO:0000256" key="4">
    <source>
        <dbReference type="ARBA" id="ARBA00022989"/>
    </source>
</evidence>
<feature type="transmembrane region" description="Helical" evidence="6">
    <location>
        <begin position="255"/>
        <end position="274"/>
    </location>
</feature>
<dbReference type="EMBL" id="UHFN01000007">
    <property type="protein sequence ID" value="SUN62745.1"/>
    <property type="molecule type" value="Genomic_DNA"/>
</dbReference>
<keyword evidence="2" id="KW-1003">Cell membrane</keyword>
<evidence type="ECO:0000256" key="3">
    <source>
        <dbReference type="ARBA" id="ARBA00022692"/>
    </source>
</evidence>
<protein>
    <submittedName>
        <fullName evidence="7">Membrane protein involved in the export of polysaccharide</fullName>
    </submittedName>
</protein>
<dbReference type="GO" id="GO:0005886">
    <property type="term" value="C:plasma membrane"/>
    <property type="evidence" value="ECO:0007669"/>
    <property type="project" value="UniProtKB-SubCell"/>
</dbReference>
<gene>
    <name evidence="7" type="primary">matE</name>
    <name evidence="7" type="ORF">NCTC12224_02050</name>
</gene>
<keyword evidence="8" id="KW-1185">Reference proteome</keyword>
<accession>A0A380KCD9</accession>